<dbReference type="InterPro" id="IPR013655">
    <property type="entry name" value="PAS_fold_3"/>
</dbReference>
<dbReference type="Gene3D" id="3.40.50.2300">
    <property type="match status" value="2"/>
</dbReference>
<dbReference type="Pfam" id="PF00512">
    <property type="entry name" value="HisKA"/>
    <property type="match status" value="1"/>
</dbReference>
<evidence type="ECO:0000256" key="3">
    <source>
        <dbReference type="ARBA" id="ARBA00012438"/>
    </source>
</evidence>
<dbReference type="Proteomes" id="UP001609932">
    <property type="component" value="Unassembled WGS sequence"/>
</dbReference>
<evidence type="ECO:0000313" key="22">
    <source>
        <dbReference type="EMBL" id="MFH6601729.1"/>
    </source>
</evidence>
<dbReference type="InterPro" id="IPR000700">
    <property type="entry name" value="PAS-assoc_C"/>
</dbReference>
<comment type="caution">
    <text evidence="22">The sequence shown here is derived from an EMBL/GenBank/DDBJ whole genome shotgun (WGS) entry which is preliminary data.</text>
</comment>
<reference evidence="22 23" key="1">
    <citation type="submission" date="2024-09" db="EMBL/GenBank/DDBJ databases">
        <title>Elucidation of the Bokeelamides from Bacteria Associated with Moon Snail Egg Collars.</title>
        <authorList>
            <person name="Campbell R."/>
            <person name="Piedl K."/>
            <person name="Mevers E."/>
        </authorList>
    </citation>
    <scope>NUCLEOTIDE SEQUENCE [LARGE SCALE GENOMIC DNA]</scope>
    <source>
        <strain evidence="22 23">EM133</strain>
    </source>
</reference>
<dbReference type="InterPro" id="IPR011006">
    <property type="entry name" value="CheY-like_superfamily"/>
</dbReference>
<dbReference type="InterPro" id="IPR013767">
    <property type="entry name" value="PAS_fold"/>
</dbReference>
<feature type="domain" description="PAS" evidence="18">
    <location>
        <begin position="516"/>
        <end position="569"/>
    </location>
</feature>
<evidence type="ECO:0000256" key="4">
    <source>
        <dbReference type="ARBA" id="ARBA00022475"/>
    </source>
</evidence>
<dbReference type="Gene3D" id="3.30.450.20">
    <property type="entry name" value="PAS domain"/>
    <property type="match status" value="3"/>
</dbReference>
<feature type="modified residue" description="4-aspartylphosphate" evidence="13">
    <location>
        <position position="1228"/>
    </location>
</feature>
<feature type="domain" description="Response regulatory" evidence="17">
    <location>
        <begin position="1030"/>
        <end position="1154"/>
    </location>
</feature>
<keyword evidence="8" id="KW-0067">ATP-binding</keyword>
<dbReference type="InterPro" id="IPR004358">
    <property type="entry name" value="Sig_transdc_His_kin-like_C"/>
</dbReference>
<dbReference type="PROSITE" id="PS50112">
    <property type="entry name" value="PAS"/>
    <property type="match status" value="2"/>
</dbReference>
<keyword evidence="5 13" id="KW-0597">Phosphoprotein</keyword>
<dbReference type="PROSITE" id="PS50113">
    <property type="entry name" value="PAC"/>
    <property type="match status" value="2"/>
</dbReference>
<evidence type="ECO:0000259" key="19">
    <source>
        <dbReference type="PROSITE" id="PS50113"/>
    </source>
</evidence>
<keyword evidence="11 15" id="KW-0472">Membrane</keyword>
<organism evidence="22 23">
    <name type="scientific">Ectopseudomonas khazarica</name>
    <dbReference type="NCBI Taxonomy" id="2502979"/>
    <lineage>
        <taxon>Bacteria</taxon>
        <taxon>Pseudomonadati</taxon>
        <taxon>Pseudomonadota</taxon>
        <taxon>Gammaproteobacteria</taxon>
        <taxon>Pseudomonadales</taxon>
        <taxon>Pseudomonadaceae</taxon>
        <taxon>Ectopseudomonas</taxon>
    </lineage>
</organism>
<feature type="domain" description="CHASE" evidence="20">
    <location>
        <begin position="103"/>
        <end position="252"/>
    </location>
</feature>
<evidence type="ECO:0000256" key="2">
    <source>
        <dbReference type="ARBA" id="ARBA00004651"/>
    </source>
</evidence>
<dbReference type="CDD" id="cd17546">
    <property type="entry name" value="REC_hyHK_CKI1_RcsC-like"/>
    <property type="match status" value="2"/>
</dbReference>
<dbReference type="NCBIfam" id="TIGR00229">
    <property type="entry name" value="sensory_box"/>
    <property type="match status" value="2"/>
</dbReference>
<evidence type="ECO:0000256" key="6">
    <source>
        <dbReference type="ARBA" id="ARBA00022692"/>
    </source>
</evidence>
<evidence type="ECO:0000256" key="8">
    <source>
        <dbReference type="ARBA" id="ARBA00022840"/>
    </source>
</evidence>
<dbReference type="Pfam" id="PF03924">
    <property type="entry name" value="CHASE"/>
    <property type="match status" value="1"/>
</dbReference>
<evidence type="ECO:0000313" key="23">
    <source>
        <dbReference type="Proteomes" id="UP001609932"/>
    </source>
</evidence>
<dbReference type="Gene3D" id="3.30.565.10">
    <property type="entry name" value="Histidine kinase-like ATPase, C-terminal domain"/>
    <property type="match status" value="1"/>
</dbReference>
<feature type="domain" description="Response regulatory" evidence="17">
    <location>
        <begin position="1177"/>
        <end position="1295"/>
    </location>
</feature>
<evidence type="ECO:0000259" key="17">
    <source>
        <dbReference type="PROSITE" id="PS50110"/>
    </source>
</evidence>
<dbReference type="InterPro" id="IPR008207">
    <property type="entry name" value="Sig_transdc_His_kin_Hpt_dom"/>
</dbReference>
<dbReference type="InterPro" id="IPR006189">
    <property type="entry name" value="CHASE_dom"/>
</dbReference>
<dbReference type="SMART" id="SM00387">
    <property type="entry name" value="HATPase_c"/>
    <property type="match status" value="1"/>
</dbReference>
<feature type="domain" description="PAC" evidence="19">
    <location>
        <begin position="443"/>
        <end position="497"/>
    </location>
</feature>
<feature type="domain" description="HPt" evidence="21">
    <location>
        <begin position="1324"/>
        <end position="1428"/>
    </location>
</feature>
<keyword evidence="9 15" id="KW-1133">Transmembrane helix</keyword>
<dbReference type="SMART" id="SM00086">
    <property type="entry name" value="PAC"/>
    <property type="match status" value="3"/>
</dbReference>
<feature type="domain" description="Histidine kinase" evidence="16">
    <location>
        <begin position="791"/>
        <end position="1012"/>
    </location>
</feature>
<feature type="transmembrane region" description="Helical" evidence="15">
    <location>
        <begin position="40"/>
        <end position="61"/>
    </location>
</feature>
<dbReference type="InterPro" id="IPR001789">
    <property type="entry name" value="Sig_transdc_resp-reg_receiver"/>
</dbReference>
<keyword evidence="10" id="KW-0902">Two-component regulatory system</keyword>
<dbReference type="Gene3D" id="1.10.287.130">
    <property type="match status" value="1"/>
</dbReference>
<evidence type="ECO:0000256" key="10">
    <source>
        <dbReference type="ARBA" id="ARBA00023012"/>
    </source>
</evidence>
<feature type="transmembrane region" description="Helical" evidence="15">
    <location>
        <begin position="340"/>
        <end position="360"/>
    </location>
</feature>
<comment type="catalytic activity">
    <reaction evidence="1">
        <text>ATP + protein L-histidine = ADP + protein N-phospho-L-histidine.</text>
        <dbReference type="EC" id="2.7.13.3"/>
    </reaction>
</comment>
<feature type="domain" description="PAC" evidence="19">
    <location>
        <begin position="721"/>
        <end position="773"/>
    </location>
</feature>
<dbReference type="SMART" id="SM00073">
    <property type="entry name" value="HPT"/>
    <property type="match status" value="1"/>
</dbReference>
<dbReference type="SMART" id="SM00448">
    <property type="entry name" value="REC"/>
    <property type="match status" value="2"/>
</dbReference>
<dbReference type="InterPro" id="IPR003661">
    <property type="entry name" value="HisK_dim/P_dom"/>
</dbReference>
<keyword evidence="7" id="KW-0547">Nucleotide-binding</keyword>
<dbReference type="RefSeq" id="WP_395273989.1">
    <property type="nucleotide sequence ID" value="NZ_JBHEGD010000002.1"/>
</dbReference>
<evidence type="ECO:0000256" key="9">
    <source>
        <dbReference type="ARBA" id="ARBA00022989"/>
    </source>
</evidence>
<evidence type="ECO:0000256" key="15">
    <source>
        <dbReference type="SAM" id="Phobius"/>
    </source>
</evidence>
<dbReference type="InterPro" id="IPR036890">
    <property type="entry name" value="HATPase_C_sf"/>
</dbReference>
<dbReference type="Pfam" id="PF00989">
    <property type="entry name" value="PAS"/>
    <property type="match status" value="2"/>
</dbReference>
<feature type="modified residue" description="Phosphohistidine" evidence="12">
    <location>
        <position position="1365"/>
    </location>
</feature>
<dbReference type="InterPro" id="IPR035965">
    <property type="entry name" value="PAS-like_dom_sf"/>
</dbReference>
<dbReference type="SMART" id="SM00388">
    <property type="entry name" value="HisKA"/>
    <property type="match status" value="1"/>
</dbReference>
<protein>
    <recommendedName>
        <fullName evidence="3">histidine kinase</fullName>
        <ecNumber evidence="3">2.7.13.3</ecNumber>
    </recommendedName>
</protein>
<dbReference type="Pfam" id="PF08447">
    <property type="entry name" value="PAS_3"/>
    <property type="match status" value="1"/>
</dbReference>
<feature type="modified residue" description="4-aspartylphosphate" evidence="13">
    <location>
        <position position="1084"/>
    </location>
</feature>
<gene>
    <name evidence="22" type="ORF">ACEVAQ_23795</name>
</gene>
<dbReference type="Gene3D" id="2.10.70.100">
    <property type="match status" value="1"/>
</dbReference>
<comment type="subcellular location">
    <subcellularLocation>
        <location evidence="2">Cell membrane</location>
        <topology evidence="2">Multi-pass membrane protein</topology>
    </subcellularLocation>
</comment>
<evidence type="ECO:0000256" key="1">
    <source>
        <dbReference type="ARBA" id="ARBA00000085"/>
    </source>
</evidence>
<keyword evidence="6 15" id="KW-0812">Transmembrane</keyword>
<evidence type="ECO:0000259" key="20">
    <source>
        <dbReference type="PROSITE" id="PS50839"/>
    </source>
</evidence>
<keyword evidence="4" id="KW-1003">Cell membrane</keyword>
<evidence type="ECO:0000259" key="18">
    <source>
        <dbReference type="PROSITE" id="PS50112"/>
    </source>
</evidence>
<name>A0ABW7MKT1_9GAMM</name>
<dbReference type="InterPro" id="IPR003594">
    <property type="entry name" value="HATPase_dom"/>
</dbReference>
<proteinExistence type="predicted"/>
<keyword evidence="23" id="KW-1185">Reference proteome</keyword>
<evidence type="ECO:0000256" key="7">
    <source>
        <dbReference type="ARBA" id="ARBA00022741"/>
    </source>
</evidence>
<evidence type="ECO:0000256" key="13">
    <source>
        <dbReference type="PROSITE-ProRule" id="PRU00169"/>
    </source>
</evidence>
<sequence>MAKAWACFDLFIESRAGVDIRDGEDPLKHKHIPFSVKNAVWYVLIAGICTTLLAAWLTYVANQRQIRGELESEARALTVAIGARFERYQYGLRGGRATVLAAGPDTITREDFHNYSLTRDFDEEFPGARGFGFIRRVSVAEEALFLKKARYDEWPSFSIRQLSPTQDERFVIQYIEPVQRNIQAVGLDIASEQNRREAAWAAVQSGKTRLTGPITLVQATGKPLQSFLILLPIYKGWATPTTVQEREKEAIGWSYAPLVTEEVLGGLVDSAAVDFTLQDVTSSNSKEEAPFFSSSIEDGIDRSEHHFDLTWNVYGRTWRLDYRANSLFVEKLNQASPTSILGGGGLLSILLAFLVSILAVNQQRRRQVAATQAWMAAVVENSDDAIIGKTVDGKVISWNAGAERLFGYTEDEAIGRKVADLIVPSERKQEEADILERIVRNERTDSFDTQRKCKDGSIKYVAVAVSPILNVSGQVIGASKTVRDISAQKAFEADLQKMNNQLEQEVAERTRDLESSLETTRGILDTAMNPIITIDPYGVMRSCNPAAELAFGYTAKEMIGCNVSMLMPKKFSDEHDRYLENFRSGHSGRGIGINREIEAMHRDGRVFPVQISLGVMTIDNKRMVVGIMSDLSEQHRQRDAIAQMRDHLALAADVAELGIWSWNVRDGALEWNDRMFVIYDQPSSLAETGLRYEHWRSRVHPDDVEEAERRLQAAVAGTGSYDPIFRVVRPDGTVRFIQAGGRVERDDKGSAIRVTGINIDITHERELQADLIVAKDLADAASAAKTSFLANMSHEIRTPMNAVLGMLMLARQTELTLRQRDYLDKAHGAATSLLGLLNDILDYSKIEAGKLQLEQHPFELDSLMTDLGVVLSGNQGEKSVEVVFDIDTDLPVTLVGDSLRLEQVLINLAGNALKFTERGEVVISLRMIQRHEASVMLHVGVRDSGIGITPEQLTRIFDSFTQAEASTTRRFGGTGLGLFICRSLIELMGGELQVESTLGEGSHFWFTLELPIVQQKSIKDDLPPSEHCLRVLVVDDNPIAGQVLKQTIESIGWQAELVNSGVHAVGKTLAAANEGHPFQVVLMDWRMPELDGVRAAQIMRSSDDGENAPVIIMITAYGRAELAELQEHQKAPFSNFLTKPVTPQQLVSAVSLALAGESGASDAASKITSANRLAGIRILVVEDNELNRQVADELLSAEGAVVELAVDGSEGQRTVVSESAHFDLVLMDMQMPVMDGLEATRRIRATPGFESLPIIAMTANASEADKRSCIEAGMDGHVPKPFDLEMLVSTILMQLGLDTEQQESTPISKVKKTFIEERGAILQRFSGNEELIKRMLDSFCVQITSLVSQLREQAEDAESVATVLHTIKGTAGTMGCTSLAEQASNLEATLVDAETSKVSCIIAVTDVAEMERLAEDSILALRQMFGAQGTHDVKLTSLVGGAMSSSARESLNELLELLAFRSMDAIAQLEVIERYRQELDSESLERLRVAITGLDFEEAIQVVREML</sequence>
<dbReference type="Pfam" id="PF02518">
    <property type="entry name" value="HATPase_c"/>
    <property type="match status" value="1"/>
</dbReference>
<accession>A0ABW7MKT1</accession>
<dbReference type="EC" id="2.7.13.3" evidence="3"/>
<dbReference type="EMBL" id="JBHEGD010000002">
    <property type="protein sequence ID" value="MFH6601729.1"/>
    <property type="molecule type" value="Genomic_DNA"/>
</dbReference>
<dbReference type="InterPro" id="IPR005467">
    <property type="entry name" value="His_kinase_dom"/>
</dbReference>
<feature type="coiled-coil region" evidence="14">
    <location>
        <begin position="488"/>
        <end position="519"/>
    </location>
</feature>
<dbReference type="InterPro" id="IPR036097">
    <property type="entry name" value="HisK_dim/P_sf"/>
</dbReference>
<dbReference type="Pfam" id="PF00072">
    <property type="entry name" value="Response_reg"/>
    <property type="match status" value="2"/>
</dbReference>
<dbReference type="PRINTS" id="PR00344">
    <property type="entry name" value="BCTRLSENSOR"/>
</dbReference>
<dbReference type="InterPro" id="IPR042240">
    <property type="entry name" value="CHASE_sf"/>
</dbReference>
<dbReference type="SMART" id="SM01079">
    <property type="entry name" value="CHASE"/>
    <property type="match status" value="1"/>
</dbReference>
<dbReference type="Pfam" id="PF01627">
    <property type="entry name" value="Hpt"/>
    <property type="match status" value="1"/>
</dbReference>
<keyword evidence="14" id="KW-0175">Coiled coil</keyword>
<dbReference type="PROSITE" id="PS50109">
    <property type="entry name" value="HIS_KIN"/>
    <property type="match status" value="1"/>
</dbReference>
<evidence type="ECO:0000259" key="16">
    <source>
        <dbReference type="PROSITE" id="PS50109"/>
    </source>
</evidence>
<evidence type="ECO:0000256" key="5">
    <source>
        <dbReference type="ARBA" id="ARBA00022553"/>
    </source>
</evidence>
<evidence type="ECO:0000256" key="12">
    <source>
        <dbReference type="PROSITE-ProRule" id="PRU00110"/>
    </source>
</evidence>
<dbReference type="InterPro" id="IPR000014">
    <property type="entry name" value="PAS"/>
</dbReference>
<dbReference type="InterPro" id="IPR001610">
    <property type="entry name" value="PAC"/>
</dbReference>
<dbReference type="PROSITE" id="PS50839">
    <property type="entry name" value="CHASE"/>
    <property type="match status" value="1"/>
</dbReference>
<dbReference type="CDD" id="cd00130">
    <property type="entry name" value="PAS"/>
    <property type="match status" value="3"/>
</dbReference>
<dbReference type="SUPFAM" id="SSF47384">
    <property type="entry name" value="Homodimeric domain of signal transducing histidine kinase"/>
    <property type="match status" value="1"/>
</dbReference>
<dbReference type="InterPro" id="IPR036641">
    <property type="entry name" value="HPT_dom_sf"/>
</dbReference>
<dbReference type="PANTHER" id="PTHR45339:SF1">
    <property type="entry name" value="HYBRID SIGNAL TRANSDUCTION HISTIDINE KINASE J"/>
    <property type="match status" value="1"/>
</dbReference>
<dbReference type="CDD" id="cd16922">
    <property type="entry name" value="HATPase_EvgS-ArcB-TorS-like"/>
    <property type="match status" value="1"/>
</dbReference>
<dbReference type="SUPFAM" id="SSF47226">
    <property type="entry name" value="Histidine-containing phosphotransfer domain, HPT domain"/>
    <property type="match status" value="1"/>
</dbReference>
<dbReference type="SMART" id="SM00091">
    <property type="entry name" value="PAS"/>
    <property type="match status" value="3"/>
</dbReference>
<dbReference type="Gene3D" id="3.30.450.350">
    <property type="entry name" value="CHASE domain"/>
    <property type="match status" value="1"/>
</dbReference>
<dbReference type="SUPFAM" id="SSF52172">
    <property type="entry name" value="CheY-like"/>
    <property type="match status" value="2"/>
</dbReference>
<feature type="domain" description="PAS" evidence="18">
    <location>
        <begin position="371"/>
        <end position="442"/>
    </location>
</feature>
<evidence type="ECO:0000256" key="11">
    <source>
        <dbReference type="ARBA" id="ARBA00023136"/>
    </source>
</evidence>
<evidence type="ECO:0000259" key="21">
    <source>
        <dbReference type="PROSITE" id="PS50894"/>
    </source>
</evidence>
<dbReference type="PANTHER" id="PTHR45339">
    <property type="entry name" value="HYBRID SIGNAL TRANSDUCTION HISTIDINE KINASE J"/>
    <property type="match status" value="1"/>
</dbReference>
<dbReference type="SUPFAM" id="SSF55874">
    <property type="entry name" value="ATPase domain of HSP90 chaperone/DNA topoisomerase II/histidine kinase"/>
    <property type="match status" value="1"/>
</dbReference>
<dbReference type="Gene3D" id="1.20.120.160">
    <property type="entry name" value="HPT domain"/>
    <property type="match status" value="1"/>
</dbReference>
<dbReference type="CDD" id="cd00082">
    <property type="entry name" value="HisKA"/>
    <property type="match status" value="1"/>
</dbReference>
<evidence type="ECO:0000256" key="14">
    <source>
        <dbReference type="SAM" id="Coils"/>
    </source>
</evidence>
<dbReference type="SUPFAM" id="SSF55785">
    <property type="entry name" value="PYP-like sensor domain (PAS domain)"/>
    <property type="match status" value="3"/>
</dbReference>
<dbReference type="PROSITE" id="PS50110">
    <property type="entry name" value="RESPONSE_REGULATORY"/>
    <property type="match status" value="2"/>
</dbReference>
<dbReference type="PROSITE" id="PS50894">
    <property type="entry name" value="HPT"/>
    <property type="match status" value="1"/>
</dbReference>